<sequence length="474" mass="50789">MFEVLDRQTHLSANQKKIVVAAIIGGALEFFDYFLIGFVLAFIIGPWQLTYGQSAVILLSSGIGAMLGAAIWGWVADKIGRRKVFIATVLNFSLATGLLYFTPDNGWVYLTVMRFFVGFGVGGLYCVDLPLVQEFVPSSKRGFVSGLVTVFIPIGVGIGALMAGYLTPRIGWQGLFAIGVLPAFLTLLVRIWVPESPRWLARMGRYEEARASLAWALQVEPRTLPLPTARDAGERQTSWLELFQHPRSLVVSWLGNLGAQTGVYGVTLWAPTLFVALLKIPPTEAAKMVFAITVGGMIGRICFSYFSERLGRRVSGGLLGFGAAAMLVLAGVFHDAFLAGISVYWLLLIVAAFFADGGFAVVGPYAAEVWPAHLRTSGMGSAYGFGGIGKIIGPLGLALIIGASDVLKPGAPVANIVPAFIYLGSWFAMAGAVYLFLGIETKGRSIEDIDRSLTAPTPLRAGVGEGVEAGRIQR</sequence>
<protein>
    <submittedName>
        <fullName evidence="7">MFS transporter</fullName>
    </submittedName>
</protein>
<accession>A0A5C8PKZ5</accession>
<feature type="transmembrane region" description="Helical" evidence="5">
    <location>
        <begin position="51"/>
        <end position="72"/>
    </location>
</feature>
<evidence type="ECO:0000256" key="1">
    <source>
        <dbReference type="ARBA" id="ARBA00004141"/>
    </source>
</evidence>
<comment type="subcellular location">
    <subcellularLocation>
        <location evidence="1">Membrane</location>
        <topology evidence="1">Multi-pass membrane protein</topology>
    </subcellularLocation>
</comment>
<dbReference type="PANTHER" id="PTHR23508:SF10">
    <property type="entry name" value="CARBOXYLIC ACID TRANSPORTER PROTEIN HOMOLOG"/>
    <property type="match status" value="1"/>
</dbReference>
<feature type="transmembrane region" description="Helical" evidence="5">
    <location>
        <begin position="343"/>
        <end position="370"/>
    </location>
</feature>
<feature type="transmembrane region" description="Helical" evidence="5">
    <location>
        <begin position="382"/>
        <end position="404"/>
    </location>
</feature>
<feature type="transmembrane region" description="Helical" evidence="5">
    <location>
        <begin position="84"/>
        <end position="101"/>
    </location>
</feature>
<dbReference type="GO" id="GO:0005886">
    <property type="term" value="C:plasma membrane"/>
    <property type="evidence" value="ECO:0007669"/>
    <property type="project" value="TreeGrafter"/>
</dbReference>
<dbReference type="CDD" id="cd17316">
    <property type="entry name" value="MFS_SV2_like"/>
    <property type="match status" value="1"/>
</dbReference>
<evidence type="ECO:0000256" key="4">
    <source>
        <dbReference type="ARBA" id="ARBA00023136"/>
    </source>
</evidence>
<feature type="transmembrane region" description="Helical" evidence="5">
    <location>
        <begin position="262"/>
        <end position="280"/>
    </location>
</feature>
<dbReference type="AlphaFoldDB" id="A0A5C8PKZ5"/>
<feature type="transmembrane region" description="Helical" evidence="5">
    <location>
        <begin position="107"/>
        <end position="131"/>
    </location>
</feature>
<feature type="transmembrane region" description="Helical" evidence="5">
    <location>
        <begin position="143"/>
        <end position="166"/>
    </location>
</feature>
<feature type="transmembrane region" description="Helical" evidence="5">
    <location>
        <begin position="416"/>
        <end position="437"/>
    </location>
</feature>
<reference evidence="7 8" key="1">
    <citation type="submission" date="2019-06" db="EMBL/GenBank/DDBJ databases">
        <title>New taxonomy in bacterial strain CC-CFT640, isolated from vineyard.</title>
        <authorList>
            <person name="Lin S.-Y."/>
            <person name="Tsai C.-F."/>
            <person name="Young C.-C."/>
        </authorList>
    </citation>
    <scope>NUCLEOTIDE SEQUENCE [LARGE SCALE GENOMIC DNA]</scope>
    <source>
        <strain evidence="7 8">CC-CFT640</strain>
    </source>
</reference>
<feature type="transmembrane region" description="Helical" evidence="5">
    <location>
        <begin position="286"/>
        <end position="306"/>
    </location>
</feature>
<evidence type="ECO:0000259" key="6">
    <source>
        <dbReference type="PROSITE" id="PS50850"/>
    </source>
</evidence>
<feature type="transmembrane region" description="Helical" evidence="5">
    <location>
        <begin position="318"/>
        <end position="337"/>
    </location>
</feature>
<feature type="domain" description="Major facilitator superfamily (MFS) profile" evidence="6">
    <location>
        <begin position="18"/>
        <end position="442"/>
    </location>
</feature>
<dbReference type="GO" id="GO:0046943">
    <property type="term" value="F:carboxylic acid transmembrane transporter activity"/>
    <property type="evidence" value="ECO:0007669"/>
    <property type="project" value="TreeGrafter"/>
</dbReference>
<evidence type="ECO:0000256" key="3">
    <source>
        <dbReference type="ARBA" id="ARBA00022989"/>
    </source>
</evidence>
<dbReference type="InterPro" id="IPR005828">
    <property type="entry name" value="MFS_sugar_transport-like"/>
</dbReference>
<dbReference type="Pfam" id="PF00083">
    <property type="entry name" value="Sugar_tr"/>
    <property type="match status" value="1"/>
</dbReference>
<dbReference type="InterPro" id="IPR005829">
    <property type="entry name" value="Sugar_transporter_CS"/>
</dbReference>
<dbReference type="RefSeq" id="WP_147848340.1">
    <property type="nucleotide sequence ID" value="NZ_VDUZ01000020.1"/>
</dbReference>
<comment type="caution">
    <text evidence="7">The sequence shown here is derived from an EMBL/GenBank/DDBJ whole genome shotgun (WGS) entry which is preliminary data.</text>
</comment>
<dbReference type="OrthoDB" id="5368493at2"/>
<feature type="transmembrane region" description="Helical" evidence="5">
    <location>
        <begin position="20"/>
        <end position="45"/>
    </location>
</feature>
<keyword evidence="2 5" id="KW-0812">Transmembrane</keyword>
<gene>
    <name evidence="7" type="ORF">FHP25_17970</name>
</gene>
<dbReference type="Gene3D" id="1.20.1250.20">
    <property type="entry name" value="MFS general substrate transporter like domains"/>
    <property type="match status" value="1"/>
</dbReference>
<keyword evidence="8" id="KW-1185">Reference proteome</keyword>
<keyword evidence="3 5" id="KW-1133">Transmembrane helix</keyword>
<dbReference type="PANTHER" id="PTHR23508">
    <property type="entry name" value="CARBOXYLIC ACID TRANSPORTER PROTEIN HOMOLOG"/>
    <property type="match status" value="1"/>
</dbReference>
<dbReference type="EMBL" id="VDUZ01000020">
    <property type="protein sequence ID" value="TXL74093.1"/>
    <property type="molecule type" value="Genomic_DNA"/>
</dbReference>
<dbReference type="InterPro" id="IPR020846">
    <property type="entry name" value="MFS_dom"/>
</dbReference>
<dbReference type="InterPro" id="IPR036259">
    <property type="entry name" value="MFS_trans_sf"/>
</dbReference>
<dbReference type="SUPFAM" id="SSF103473">
    <property type="entry name" value="MFS general substrate transporter"/>
    <property type="match status" value="1"/>
</dbReference>
<dbReference type="PROSITE" id="PS50850">
    <property type="entry name" value="MFS"/>
    <property type="match status" value="1"/>
</dbReference>
<dbReference type="PROSITE" id="PS00217">
    <property type="entry name" value="SUGAR_TRANSPORT_2"/>
    <property type="match status" value="1"/>
</dbReference>
<name>A0A5C8PKZ5_9HYPH</name>
<proteinExistence type="predicted"/>
<keyword evidence="4 5" id="KW-0472">Membrane</keyword>
<organism evidence="7 8">
    <name type="scientific">Vineibacter terrae</name>
    <dbReference type="NCBI Taxonomy" id="2586908"/>
    <lineage>
        <taxon>Bacteria</taxon>
        <taxon>Pseudomonadati</taxon>
        <taxon>Pseudomonadota</taxon>
        <taxon>Alphaproteobacteria</taxon>
        <taxon>Hyphomicrobiales</taxon>
        <taxon>Vineibacter</taxon>
    </lineage>
</organism>
<evidence type="ECO:0000256" key="2">
    <source>
        <dbReference type="ARBA" id="ARBA00022692"/>
    </source>
</evidence>
<evidence type="ECO:0000313" key="7">
    <source>
        <dbReference type="EMBL" id="TXL74093.1"/>
    </source>
</evidence>
<evidence type="ECO:0000313" key="8">
    <source>
        <dbReference type="Proteomes" id="UP000321638"/>
    </source>
</evidence>
<dbReference type="Proteomes" id="UP000321638">
    <property type="component" value="Unassembled WGS sequence"/>
</dbReference>
<feature type="transmembrane region" description="Helical" evidence="5">
    <location>
        <begin position="172"/>
        <end position="193"/>
    </location>
</feature>
<evidence type="ECO:0000256" key="5">
    <source>
        <dbReference type="SAM" id="Phobius"/>
    </source>
</evidence>